<dbReference type="Pfam" id="PF23287">
    <property type="entry name" value="KOW7_SPT5"/>
    <property type="match status" value="1"/>
</dbReference>
<feature type="non-terminal residue" evidence="5">
    <location>
        <position position="1"/>
    </location>
</feature>
<evidence type="ECO:0000259" key="3">
    <source>
        <dbReference type="Pfam" id="PF23287"/>
    </source>
</evidence>
<feature type="domain" description="Spt5 KOW" evidence="3">
    <location>
        <begin position="387"/>
        <end position="437"/>
    </location>
</feature>
<dbReference type="CDD" id="cd06084">
    <property type="entry name" value="KOW_Spt5_4"/>
    <property type="match status" value="1"/>
</dbReference>
<evidence type="ECO:0000256" key="1">
    <source>
        <dbReference type="SAM" id="MobiDB-lite"/>
    </source>
</evidence>
<protein>
    <recommendedName>
        <fullName evidence="7">50S ribosomal protein L24, chloroplastic</fullName>
    </recommendedName>
</protein>
<dbReference type="EMBL" id="BRYB01000954">
    <property type="protein sequence ID" value="GMI40766.1"/>
    <property type="molecule type" value="Genomic_DNA"/>
</dbReference>
<reference evidence="5 6" key="1">
    <citation type="journal article" date="2023" name="Commun. Biol.">
        <title>Genome analysis of Parmales, the sister group of diatoms, reveals the evolutionary specialization of diatoms from phago-mixotrophs to photoautotrophs.</title>
        <authorList>
            <person name="Ban H."/>
            <person name="Sato S."/>
            <person name="Yoshikawa S."/>
            <person name="Yamada K."/>
            <person name="Nakamura Y."/>
            <person name="Ichinomiya M."/>
            <person name="Sato N."/>
            <person name="Blanc-Mathieu R."/>
            <person name="Endo H."/>
            <person name="Kuwata A."/>
            <person name="Ogata H."/>
        </authorList>
    </citation>
    <scope>NUCLEOTIDE SEQUENCE [LARGE SCALE GENOMIC DNA]</scope>
</reference>
<feature type="compositionally biased region" description="Polar residues" evidence="1">
    <location>
        <begin position="241"/>
        <end position="250"/>
    </location>
</feature>
<feature type="region of interest" description="Disordered" evidence="1">
    <location>
        <begin position="175"/>
        <end position="331"/>
    </location>
</feature>
<evidence type="ECO:0000313" key="5">
    <source>
        <dbReference type="EMBL" id="GMI40766.1"/>
    </source>
</evidence>
<feature type="compositionally biased region" description="Polar residues" evidence="1">
    <location>
        <begin position="260"/>
        <end position="296"/>
    </location>
</feature>
<keyword evidence="6" id="KW-1185">Reference proteome</keyword>
<name>A0ABQ6N5P3_9STRA</name>
<accession>A0ABQ6N5P3</accession>
<feature type="domain" description="Spt5 KOWx" evidence="2">
    <location>
        <begin position="53"/>
        <end position="102"/>
    </location>
</feature>
<dbReference type="Gene3D" id="2.30.30.30">
    <property type="match status" value="1"/>
</dbReference>
<gene>
    <name evidence="5" type="ORF">TeGR_g7436</name>
</gene>
<dbReference type="PANTHER" id="PTHR11125:SF7">
    <property type="entry name" value="TRANSCRIPTION ELONGATION FACTOR SPT5"/>
    <property type="match status" value="1"/>
</dbReference>
<dbReference type="InterPro" id="IPR057934">
    <property type="entry name" value="KOW_Spt5_7"/>
</dbReference>
<feature type="compositionally biased region" description="Polar residues" evidence="1">
    <location>
        <begin position="175"/>
        <end position="195"/>
    </location>
</feature>
<evidence type="ECO:0000313" key="6">
    <source>
        <dbReference type="Proteomes" id="UP001165060"/>
    </source>
</evidence>
<organism evidence="5 6">
    <name type="scientific">Tetraparma gracilis</name>
    <dbReference type="NCBI Taxonomy" id="2962635"/>
    <lineage>
        <taxon>Eukaryota</taxon>
        <taxon>Sar</taxon>
        <taxon>Stramenopiles</taxon>
        <taxon>Ochrophyta</taxon>
        <taxon>Bolidophyceae</taxon>
        <taxon>Parmales</taxon>
        <taxon>Triparmaceae</taxon>
        <taxon>Tetraparma</taxon>
    </lineage>
</organism>
<feature type="domain" description="Spt5 KOW" evidence="4">
    <location>
        <begin position="112"/>
        <end position="167"/>
    </location>
</feature>
<proteinExistence type="predicted"/>
<evidence type="ECO:0008006" key="7">
    <source>
        <dbReference type="Google" id="ProtNLM"/>
    </source>
</evidence>
<dbReference type="InterPro" id="IPR041977">
    <property type="entry name" value="KOW_Spt5_4"/>
</dbReference>
<dbReference type="Pfam" id="PF23291">
    <property type="entry name" value="KOW4_SPT5"/>
    <property type="match status" value="1"/>
</dbReference>
<evidence type="ECO:0000259" key="4">
    <source>
        <dbReference type="Pfam" id="PF23291"/>
    </source>
</evidence>
<dbReference type="Proteomes" id="UP001165060">
    <property type="component" value="Unassembled WGS sequence"/>
</dbReference>
<comment type="caution">
    <text evidence="5">The sequence shown here is derived from an EMBL/GenBank/DDBJ whole genome shotgun (WGS) entry which is preliminary data.</text>
</comment>
<sequence>YTDETGVVVAADDEEGEKVIICLTDITNKEIRLRPSQVQESGEVSTGKSTLHGYELYDLVALSGGGTTNEVGVVTRVGREEFTTVNQNDQVRDVRPEELRGKKNSTSMRAVALDFQGNQIRVGDSVNVVSDGPHKNKSATIKHISRASLFLHSILMADNAGIFVMKARSVSLTAGSDSRQSLPEANASETPQVGQTPLHAGGLTPAHGGSTTPMHGGQYGDGEEEDGNVWLPGASGIDDQPTPSTDSWNVDQGGWANPAMTGTPSDPTFTPQGSSTPSSWGVPTPADSSVSASPGGSTLGGTPDSFAYNASGSSVGGSDGTPLSTPGGGGSELPAFAVPRACINLHSQGGDAEFVVVSELQGGMVTVEPAGGGAATQVMVGDISRAVVPDANDSVLVVKGGEVGNEGTLVCIDGSDAIFRDANGDFKIVDVADIAKVKASEAGGE</sequence>
<dbReference type="InterPro" id="IPR039659">
    <property type="entry name" value="SPT5"/>
</dbReference>
<dbReference type="InterPro" id="IPR014722">
    <property type="entry name" value="Rib_uL2_dom2"/>
</dbReference>
<dbReference type="InterPro" id="IPR057936">
    <property type="entry name" value="KOWx_Spt5"/>
</dbReference>
<evidence type="ECO:0000259" key="2">
    <source>
        <dbReference type="Pfam" id="PF23037"/>
    </source>
</evidence>
<dbReference type="PANTHER" id="PTHR11125">
    <property type="entry name" value="SUPPRESSOR OF TY 5"/>
    <property type="match status" value="1"/>
</dbReference>
<dbReference type="Pfam" id="PF23037">
    <property type="entry name" value="KOWx_SPT5"/>
    <property type="match status" value="1"/>
</dbReference>